<sequence precursor="true">MKLLPSLSVVRAALPAALSAALLTVAGPVLAQVTVTAPWVRATVAQQSSTGAFMQLKSPKPVKLVSVTTPAAGIVEVHEMTMDGQVMRMRAVPALELPADKMVELKPGGYHVMLMDLKGQVKAGDTVPLTLVFEGADQKRETVQVKATVKPLGAAAPAMDEHGGHGGHQH</sequence>
<dbReference type="InterPro" id="IPR007410">
    <property type="entry name" value="LpqE-like"/>
</dbReference>
<evidence type="ECO:0000313" key="1">
    <source>
        <dbReference type="EMBL" id="ALV05746.1"/>
    </source>
</evidence>
<accession>A0A0U3LGY9</accession>
<keyword evidence="2" id="KW-1185">Reference proteome</keyword>
<name>A0A0U3LGY9_9BURK</name>
<protein>
    <submittedName>
        <fullName evidence="1">Membrane protein</fullName>
    </submittedName>
</protein>
<dbReference type="KEGG" id="rdp:RD2015_1255"/>
<dbReference type="Gene3D" id="2.60.40.1890">
    <property type="entry name" value="PCu(A)C copper chaperone"/>
    <property type="match status" value="1"/>
</dbReference>
<reference evidence="1 2" key="1">
    <citation type="submission" date="2015-12" db="EMBL/GenBank/DDBJ databases">
        <title>Complete genome of Roseateles depolymerans KCTC 42856.</title>
        <authorList>
            <person name="Kim K.M."/>
        </authorList>
    </citation>
    <scope>NUCLEOTIDE SEQUENCE [LARGE SCALE GENOMIC DNA]</scope>
    <source>
        <strain evidence="1 2">KCTC 42856</strain>
    </source>
</reference>
<dbReference type="EMBL" id="CP013729">
    <property type="protein sequence ID" value="ALV05746.1"/>
    <property type="molecule type" value="Genomic_DNA"/>
</dbReference>
<gene>
    <name evidence="1" type="ORF">RD2015_1255</name>
</gene>
<dbReference type="RefSeq" id="WP_058934147.1">
    <property type="nucleotide sequence ID" value="NZ_CP013729.1"/>
</dbReference>
<proteinExistence type="predicted"/>
<evidence type="ECO:0000313" key="2">
    <source>
        <dbReference type="Proteomes" id="UP000060699"/>
    </source>
</evidence>
<dbReference type="AlphaFoldDB" id="A0A0U3LGY9"/>
<dbReference type="STRING" id="76731.RD2015_1255"/>
<dbReference type="OrthoDB" id="9796962at2"/>
<dbReference type="InterPro" id="IPR058248">
    <property type="entry name" value="Lxx211020-like"/>
</dbReference>
<dbReference type="InterPro" id="IPR036182">
    <property type="entry name" value="PCuAC_sf"/>
</dbReference>
<dbReference type="SUPFAM" id="SSF110087">
    <property type="entry name" value="DR1885-like metal-binding protein"/>
    <property type="match status" value="1"/>
</dbReference>
<organism evidence="1 2">
    <name type="scientific">Roseateles depolymerans</name>
    <dbReference type="NCBI Taxonomy" id="76731"/>
    <lineage>
        <taxon>Bacteria</taxon>
        <taxon>Pseudomonadati</taxon>
        <taxon>Pseudomonadota</taxon>
        <taxon>Betaproteobacteria</taxon>
        <taxon>Burkholderiales</taxon>
        <taxon>Sphaerotilaceae</taxon>
        <taxon>Roseateles</taxon>
    </lineage>
</organism>
<dbReference type="PATRIC" id="fig|76731.3.peg.1279"/>
<dbReference type="PANTHER" id="PTHR36302">
    <property type="entry name" value="BLR7088 PROTEIN"/>
    <property type="match status" value="1"/>
</dbReference>
<dbReference type="Pfam" id="PF04314">
    <property type="entry name" value="PCuAC"/>
    <property type="match status" value="1"/>
</dbReference>
<dbReference type="PANTHER" id="PTHR36302:SF1">
    <property type="entry name" value="COPPER CHAPERONE PCU(A)C"/>
    <property type="match status" value="1"/>
</dbReference>
<dbReference type="Proteomes" id="UP000060699">
    <property type="component" value="Chromosome"/>
</dbReference>